<comment type="subcellular location">
    <subcellularLocation>
        <location evidence="1">Cell membrane</location>
        <topology evidence="1">Multi-pass membrane protein</topology>
    </subcellularLocation>
</comment>
<dbReference type="PANTHER" id="PTHR42718:SF9">
    <property type="entry name" value="MAJOR FACILITATOR SUPERFAMILY MULTIDRUG TRANSPORTER MFSC"/>
    <property type="match status" value="1"/>
</dbReference>
<dbReference type="PROSITE" id="PS50850">
    <property type="entry name" value="MFS"/>
    <property type="match status" value="1"/>
</dbReference>
<feature type="transmembrane region" description="Helical" evidence="6">
    <location>
        <begin position="221"/>
        <end position="238"/>
    </location>
</feature>
<keyword evidence="4 6" id="KW-1133">Transmembrane helix</keyword>
<feature type="transmembrane region" description="Helical" evidence="6">
    <location>
        <begin position="46"/>
        <end position="65"/>
    </location>
</feature>
<dbReference type="Gene3D" id="1.20.1250.20">
    <property type="entry name" value="MFS general substrate transporter like domains"/>
    <property type="match status" value="1"/>
</dbReference>
<feature type="transmembrane region" description="Helical" evidence="6">
    <location>
        <begin position="197"/>
        <end position="215"/>
    </location>
</feature>
<feature type="transmembrane region" description="Helical" evidence="6">
    <location>
        <begin position="259"/>
        <end position="278"/>
    </location>
</feature>
<evidence type="ECO:0000313" key="8">
    <source>
        <dbReference type="EMBL" id="WOC33201.1"/>
    </source>
</evidence>
<evidence type="ECO:0000256" key="2">
    <source>
        <dbReference type="ARBA" id="ARBA00022448"/>
    </source>
</evidence>
<dbReference type="PRINTS" id="PR01036">
    <property type="entry name" value="TCRTETB"/>
</dbReference>
<dbReference type="GO" id="GO:0005886">
    <property type="term" value="C:plasma membrane"/>
    <property type="evidence" value="ECO:0007669"/>
    <property type="project" value="UniProtKB-SubCell"/>
</dbReference>
<keyword evidence="5 6" id="KW-0472">Membrane</keyword>
<dbReference type="GO" id="GO:0022857">
    <property type="term" value="F:transmembrane transporter activity"/>
    <property type="evidence" value="ECO:0007669"/>
    <property type="project" value="InterPro"/>
</dbReference>
<reference evidence="9" key="3">
    <citation type="submission" date="2024-06" db="EMBL/GenBank/DDBJ databases">
        <authorList>
            <person name="Zeng C."/>
        </authorList>
    </citation>
    <scope>NUCLEOTIDE SEQUENCE [LARGE SCALE GENOMIC DNA]</scope>
    <source>
        <strain evidence="9">ZCY20-5</strain>
    </source>
</reference>
<organism evidence="8 9">
    <name type="scientific">Caproicibacterium argilliputei</name>
    <dbReference type="NCBI Taxonomy" id="3030016"/>
    <lineage>
        <taxon>Bacteria</taxon>
        <taxon>Bacillati</taxon>
        <taxon>Bacillota</taxon>
        <taxon>Clostridia</taxon>
        <taxon>Eubacteriales</taxon>
        <taxon>Oscillospiraceae</taxon>
        <taxon>Caproicibacterium</taxon>
    </lineage>
</organism>
<dbReference type="InterPro" id="IPR036259">
    <property type="entry name" value="MFS_trans_sf"/>
</dbReference>
<proteinExistence type="predicted"/>
<dbReference type="AlphaFoldDB" id="A0AA97DCZ6"/>
<feature type="transmembrane region" description="Helical" evidence="6">
    <location>
        <begin position="7"/>
        <end position="26"/>
    </location>
</feature>
<dbReference type="RefSeq" id="WP_275844422.1">
    <property type="nucleotide sequence ID" value="NZ_CP135996.1"/>
</dbReference>
<name>A0AA97DCZ6_9FIRM</name>
<feature type="transmembrane region" description="Helical" evidence="6">
    <location>
        <begin position="167"/>
        <end position="185"/>
    </location>
</feature>
<feature type="transmembrane region" description="Helical" evidence="6">
    <location>
        <begin position="77"/>
        <end position="101"/>
    </location>
</feature>
<gene>
    <name evidence="8" type="ORF">PXC00_04815</name>
</gene>
<sequence length="462" mass="48656">MKQKQTFHFYGAVAATGLLSFTGVLIETAMNVTFPTLIGEFGISTTAVQWVTTICLLAISIIAPLSSYLNRSFSARALFLAANLLFLGGAVLDCFSPGFAALLLGRVLQGVGTGLALPLMFYMILTKSPLEIRGRMMGFGTLTTSIAPAIGPTYGGMLAHLLNWRSIFVFILPILVGSLLLGLHSIPKTEQPKREPLHGAAIAFLAVFFTCFLTAFTAKGLLTAVWLLAGLAAGALFLRANRRHSLLGLAPLRNRSFTLLMVSFLLYQALLLGNSFVLPNVLQIAGGLNASAAGLFMFPGAMLGAVLAPVSGWVLDRLGAKKPILIGLAVAAGGMVLLALLLHTAQVALLVAAHCIFMTGLGLSYSNLMTCSLARLPQAQLSDGNAVLNTLQQFIGAMGTATSAFVISLFQQSGGYRSGTMLGGQTMLGIFACLLLVSFLCSFLGLHLPGTSAAREPQEPQN</sequence>
<dbReference type="PANTHER" id="PTHR42718">
    <property type="entry name" value="MAJOR FACILITATOR SUPERFAMILY MULTIDRUG TRANSPORTER MFSC"/>
    <property type="match status" value="1"/>
</dbReference>
<evidence type="ECO:0000256" key="6">
    <source>
        <dbReference type="SAM" id="Phobius"/>
    </source>
</evidence>
<evidence type="ECO:0000256" key="4">
    <source>
        <dbReference type="ARBA" id="ARBA00022989"/>
    </source>
</evidence>
<feature type="transmembrane region" description="Helical" evidence="6">
    <location>
        <begin position="137"/>
        <end position="155"/>
    </location>
</feature>
<evidence type="ECO:0000259" key="7">
    <source>
        <dbReference type="PROSITE" id="PS50850"/>
    </source>
</evidence>
<evidence type="ECO:0000313" key="9">
    <source>
        <dbReference type="Proteomes" id="UP001300604"/>
    </source>
</evidence>
<dbReference type="InterPro" id="IPR020846">
    <property type="entry name" value="MFS_dom"/>
</dbReference>
<evidence type="ECO:0000256" key="3">
    <source>
        <dbReference type="ARBA" id="ARBA00022692"/>
    </source>
</evidence>
<feature type="transmembrane region" description="Helical" evidence="6">
    <location>
        <begin position="324"/>
        <end position="341"/>
    </location>
</feature>
<accession>A0AA97DCZ6</accession>
<evidence type="ECO:0000256" key="5">
    <source>
        <dbReference type="ARBA" id="ARBA00023136"/>
    </source>
</evidence>
<reference evidence="8 9" key="1">
    <citation type="submission" date="2024-06" db="EMBL/GenBank/DDBJ databases">
        <title>Caproicibacterium argilliputei sp. nov, a novel caproic acid producing anaerobic bacterium isolated from pit mud.</title>
        <authorList>
            <person name="Xia S."/>
        </authorList>
    </citation>
    <scope>NUCLEOTIDE SEQUENCE [LARGE SCALE GENOMIC DNA]</scope>
    <source>
        <strain evidence="8 9">ZCY20-5</strain>
    </source>
</reference>
<feature type="transmembrane region" description="Helical" evidence="6">
    <location>
        <begin position="427"/>
        <end position="448"/>
    </location>
</feature>
<feature type="transmembrane region" description="Helical" evidence="6">
    <location>
        <begin position="290"/>
        <end position="315"/>
    </location>
</feature>
<dbReference type="Gene3D" id="1.20.1720.10">
    <property type="entry name" value="Multidrug resistance protein D"/>
    <property type="match status" value="1"/>
</dbReference>
<feature type="transmembrane region" description="Helical" evidence="6">
    <location>
        <begin position="107"/>
        <end position="125"/>
    </location>
</feature>
<protein>
    <submittedName>
        <fullName evidence="8">MFS transporter</fullName>
    </submittedName>
</protein>
<dbReference type="InterPro" id="IPR011701">
    <property type="entry name" value="MFS"/>
</dbReference>
<dbReference type="Pfam" id="PF07690">
    <property type="entry name" value="MFS_1"/>
    <property type="match status" value="1"/>
</dbReference>
<dbReference type="SUPFAM" id="SSF103473">
    <property type="entry name" value="MFS general substrate transporter"/>
    <property type="match status" value="1"/>
</dbReference>
<feature type="domain" description="Major facilitator superfamily (MFS) profile" evidence="7">
    <location>
        <begin position="12"/>
        <end position="450"/>
    </location>
</feature>
<keyword evidence="2" id="KW-0813">Transport</keyword>
<dbReference type="EMBL" id="CP135996">
    <property type="protein sequence ID" value="WOC33201.1"/>
    <property type="molecule type" value="Genomic_DNA"/>
</dbReference>
<dbReference type="KEGG" id="carl:PXC00_04815"/>
<keyword evidence="3 6" id="KW-0812">Transmembrane</keyword>
<feature type="transmembrane region" description="Helical" evidence="6">
    <location>
        <begin position="347"/>
        <end position="365"/>
    </location>
</feature>
<reference evidence="9" key="2">
    <citation type="submission" date="2024-06" db="EMBL/GenBank/DDBJ databases">
        <title>Caproicibacterium argilliputei sp. nov, a novel caproic acid producing anaerobic bacterium isolated from pit mud.</title>
        <authorList>
            <person name="Zeng C."/>
        </authorList>
    </citation>
    <scope>NUCLEOTIDE SEQUENCE [LARGE SCALE GENOMIC DNA]</scope>
    <source>
        <strain evidence="9">ZCY20-5</strain>
    </source>
</reference>
<evidence type="ECO:0000256" key="1">
    <source>
        <dbReference type="ARBA" id="ARBA00004651"/>
    </source>
</evidence>
<keyword evidence="9" id="KW-1185">Reference proteome</keyword>
<dbReference type="Proteomes" id="UP001300604">
    <property type="component" value="Chromosome"/>
</dbReference>
<feature type="transmembrane region" description="Helical" evidence="6">
    <location>
        <begin position="386"/>
        <end position="407"/>
    </location>
</feature>